<dbReference type="InterPro" id="IPR022385">
    <property type="entry name" value="Rhs_assc_core"/>
</dbReference>
<dbReference type="InterPro" id="IPR001826">
    <property type="entry name" value="RHS"/>
</dbReference>
<evidence type="ECO:0000313" key="2">
    <source>
        <dbReference type="EMBL" id="ODS24339.1"/>
    </source>
</evidence>
<proteinExistence type="predicted"/>
<dbReference type="AlphaFoldDB" id="A0A1D2QRX8"/>
<comment type="caution">
    <text evidence="2">The sequence shown here is derived from an EMBL/GenBank/DDBJ whole genome shotgun (WGS) entry which is preliminary data.</text>
</comment>
<dbReference type="Gene3D" id="2.180.10.10">
    <property type="entry name" value="RHS repeat-associated core"/>
    <property type="match status" value="1"/>
</dbReference>
<feature type="domain" description="RHS protein conserved region" evidence="1">
    <location>
        <begin position="63"/>
        <end position="95"/>
    </location>
</feature>
<evidence type="ECO:0000313" key="3">
    <source>
        <dbReference type="Proteomes" id="UP000242502"/>
    </source>
</evidence>
<organism evidence="2 3">
    <name type="scientific">Candidatus Endobugula sertula</name>
    <name type="common">Bugula neritina bacterial symbiont</name>
    <dbReference type="NCBI Taxonomy" id="62101"/>
    <lineage>
        <taxon>Bacteria</taxon>
        <taxon>Pseudomonadati</taxon>
        <taxon>Pseudomonadota</taxon>
        <taxon>Gammaproteobacteria</taxon>
        <taxon>Cellvibrionales</taxon>
        <taxon>Cellvibrionaceae</taxon>
        <taxon>Candidatus Endobugula</taxon>
    </lineage>
</organism>
<evidence type="ECO:0000259" key="1">
    <source>
        <dbReference type="Pfam" id="PF03527"/>
    </source>
</evidence>
<accession>A0A1D2QRX8</accession>
<sequence>MDYSYAYGPMRRRWLKTNNLENTNTQFYWADSNVMGENNNGVQRRYIFEGITPLAFIEQNQLYHYLRDHLGTAHEIVDANGNIVWQSNYQSFGELSVVASTVENNLRFSGQYHDQETGLYYNLTRYYDPVIGGYAQSDTLGLFDGPNTYAYAHQNPLIYTDPAGEFVPQLIGFAIGAGLEYLTNPCASATDLLLAGGLGALGGGLSKAAFLRYGPRSLTRVHGKVWSHSISRKAVNRYTRGGLNKALNKRGGLNGSWVNPRRHHLHDKAATIRGGGRKLPLPLRAADRIPDWLKGTAASGAADSAAAGSSSECDCKK</sequence>
<dbReference type="NCBIfam" id="TIGR03696">
    <property type="entry name" value="Rhs_assc_core"/>
    <property type="match status" value="1"/>
</dbReference>
<dbReference type="Pfam" id="PF03527">
    <property type="entry name" value="RHS"/>
    <property type="match status" value="1"/>
</dbReference>
<dbReference type="STRING" id="62101.AB835_04020"/>
<dbReference type="EMBL" id="MDLC01000010">
    <property type="protein sequence ID" value="ODS24339.1"/>
    <property type="molecule type" value="Genomic_DNA"/>
</dbReference>
<reference evidence="2 3" key="1">
    <citation type="journal article" date="2016" name="Appl. Environ. Microbiol.">
        <title>Lack of Overt Genome Reduction in the Bryostatin-Producing Bryozoan Symbiont "Candidatus Endobugula sertula".</title>
        <authorList>
            <person name="Miller I.J."/>
            <person name="Vanee N."/>
            <person name="Fong S.S."/>
            <person name="Lim-Fong G.E."/>
            <person name="Kwan J.C."/>
        </authorList>
    </citation>
    <scope>NUCLEOTIDE SEQUENCE [LARGE SCALE GENOMIC DNA]</scope>
    <source>
        <strain evidence="2">AB1-4</strain>
    </source>
</reference>
<name>A0A1D2QRX8_9GAMM</name>
<dbReference type="Proteomes" id="UP000242502">
    <property type="component" value="Unassembled WGS sequence"/>
</dbReference>
<dbReference type="InterPro" id="IPR050708">
    <property type="entry name" value="T6SS_VgrG/RHS"/>
</dbReference>
<dbReference type="PRINTS" id="PR00394">
    <property type="entry name" value="RHSPROTEIN"/>
</dbReference>
<gene>
    <name evidence="2" type="ORF">AB835_04020</name>
</gene>
<dbReference type="PANTHER" id="PTHR32305">
    <property type="match status" value="1"/>
</dbReference>
<dbReference type="PANTHER" id="PTHR32305:SF15">
    <property type="entry name" value="PROTEIN RHSA-RELATED"/>
    <property type="match status" value="1"/>
</dbReference>
<protein>
    <recommendedName>
        <fullName evidence="1">RHS protein conserved region domain-containing protein</fullName>
    </recommendedName>
</protein>